<accession>A0A811RYS5</accession>
<name>A0A811RYS5_9POAL</name>
<feature type="region of interest" description="Disordered" evidence="1">
    <location>
        <begin position="91"/>
        <end position="117"/>
    </location>
</feature>
<dbReference type="AlphaFoldDB" id="A0A811RYS5"/>
<protein>
    <submittedName>
        <fullName evidence="2">Uncharacterized protein</fullName>
    </submittedName>
</protein>
<dbReference type="Proteomes" id="UP000604825">
    <property type="component" value="Unassembled WGS sequence"/>
</dbReference>
<comment type="caution">
    <text evidence="2">The sequence shown here is derived from an EMBL/GenBank/DDBJ whole genome shotgun (WGS) entry which is preliminary data.</text>
</comment>
<feature type="compositionally biased region" description="Low complexity" evidence="1">
    <location>
        <begin position="91"/>
        <end position="114"/>
    </location>
</feature>
<dbReference type="EMBL" id="CAJGYO010000017">
    <property type="protein sequence ID" value="CAD6335172.1"/>
    <property type="molecule type" value="Genomic_DNA"/>
</dbReference>
<feature type="region of interest" description="Disordered" evidence="1">
    <location>
        <begin position="37"/>
        <end position="58"/>
    </location>
</feature>
<evidence type="ECO:0000256" key="1">
    <source>
        <dbReference type="SAM" id="MobiDB-lite"/>
    </source>
</evidence>
<sequence>MDSGVPAPPSAPAAAAAPAAAKDKLCRRCKTSYDPSANTRLSAGSTLPSSSAADTTTRRGACLPYPTLPYPALPYTLLAYDLIHLGSTGTTSSATATLPTPPSSTTAAAPRTPTLPDAPQTCTVHTTTPRASKQPSFLFHSTIRFVLLHHRPHLNLHLIYRLLLPPLPIPPM</sequence>
<evidence type="ECO:0000313" key="3">
    <source>
        <dbReference type="Proteomes" id="UP000604825"/>
    </source>
</evidence>
<reference evidence="2" key="1">
    <citation type="submission" date="2020-10" db="EMBL/GenBank/DDBJ databases">
        <authorList>
            <person name="Han B."/>
            <person name="Lu T."/>
            <person name="Zhao Q."/>
            <person name="Huang X."/>
            <person name="Zhao Y."/>
        </authorList>
    </citation>
    <scope>NUCLEOTIDE SEQUENCE</scope>
</reference>
<gene>
    <name evidence="2" type="ORF">NCGR_LOCUS59270</name>
</gene>
<evidence type="ECO:0000313" key="2">
    <source>
        <dbReference type="EMBL" id="CAD6335172.1"/>
    </source>
</evidence>
<organism evidence="2 3">
    <name type="scientific">Miscanthus lutarioriparius</name>
    <dbReference type="NCBI Taxonomy" id="422564"/>
    <lineage>
        <taxon>Eukaryota</taxon>
        <taxon>Viridiplantae</taxon>
        <taxon>Streptophyta</taxon>
        <taxon>Embryophyta</taxon>
        <taxon>Tracheophyta</taxon>
        <taxon>Spermatophyta</taxon>
        <taxon>Magnoliopsida</taxon>
        <taxon>Liliopsida</taxon>
        <taxon>Poales</taxon>
        <taxon>Poaceae</taxon>
        <taxon>PACMAD clade</taxon>
        <taxon>Panicoideae</taxon>
        <taxon>Andropogonodae</taxon>
        <taxon>Andropogoneae</taxon>
        <taxon>Saccharinae</taxon>
        <taxon>Miscanthus</taxon>
    </lineage>
</organism>
<proteinExistence type="predicted"/>
<keyword evidence="3" id="KW-1185">Reference proteome</keyword>
<feature type="compositionally biased region" description="Polar residues" evidence="1">
    <location>
        <begin position="37"/>
        <end position="55"/>
    </location>
</feature>